<evidence type="ECO:0000313" key="3">
    <source>
        <dbReference type="Proteomes" id="UP001500307"/>
    </source>
</evidence>
<reference evidence="3" key="1">
    <citation type="journal article" date="2019" name="Int. J. Syst. Evol. Microbiol.">
        <title>The Global Catalogue of Microorganisms (GCM) 10K type strain sequencing project: providing services to taxonomists for standard genome sequencing and annotation.</title>
        <authorList>
            <consortium name="The Broad Institute Genomics Platform"/>
            <consortium name="The Broad Institute Genome Sequencing Center for Infectious Disease"/>
            <person name="Wu L."/>
            <person name="Ma J."/>
        </authorList>
    </citation>
    <scope>NUCLEOTIDE SEQUENCE [LARGE SCALE GENOMIC DNA]</scope>
    <source>
        <strain evidence="3">JCM 3175</strain>
    </source>
</reference>
<keyword evidence="3" id="KW-1185">Reference proteome</keyword>
<name>A0ABP8SDX5_9ACTN</name>
<protein>
    <submittedName>
        <fullName evidence="2">Uncharacterized protein</fullName>
    </submittedName>
</protein>
<gene>
    <name evidence="2" type="ORF">GCM10023176_16580</name>
</gene>
<accession>A0ABP8SDX5</accession>
<proteinExistence type="predicted"/>
<organism evidence="2 3">
    <name type="scientific">Micromonospora coerulea</name>
    <dbReference type="NCBI Taxonomy" id="47856"/>
    <lineage>
        <taxon>Bacteria</taxon>
        <taxon>Bacillati</taxon>
        <taxon>Actinomycetota</taxon>
        <taxon>Actinomycetes</taxon>
        <taxon>Micromonosporales</taxon>
        <taxon>Micromonosporaceae</taxon>
        <taxon>Micromonospora</taxon>
    </lineage>
</organism>
<evidence type="ECO:0000313" key="2">
    <source>
        <dbReference type="EMBL" id="GAA4566448.1"/>
    </source>
</evidence>
<dbReference type="RefSeq" id="WP_346117704.1">
    <property type="nucleotide sequence ID" value="NZ_BAABGU010000007.1"/>
</dbReference>
<dbReference type="EMBL" id="BAABGU010000007">
    <property type="protein sequence ID" value="GAA4566448.1"/>
    <property type="molecule type" value="Genomic_DNA"/>
</dbReference>
<feature type="region of interest" description="Disordered" evidence="1">
    <location>
        <begin position="140"/>
        <end position="159"/>
    </location>
</feature>
<comment type="caution">
    <text evidence="2">The sequence shown here is derived from an EMBL/GenBank/DDBJ whole genome shotgun (WGS) entry which is preliminary data.</text>
</comment>
<evidence type="ECO:0000256" key="1">
    <source>
        <dbReference type="SAM" id="MobiDB-lite"/>
    </source>
</evidence>
<dbReference type="Proteomes" id="UP001500307">
    <property type="component" value="Unassembled WGS sequence"/>
</dbReference>
<sequence>MVMWHPPTPAEQELWNAVVAAVRTANQTDHAGFEAAVGRLSRLPQPWAHQVLKDTAGLLADELDPDGRDPGPLLAAQLDHRPVWLSKLDRKFLPGGHHASPGDLPGEAENIRCRLLLIAHLADAAQVGVGAFLDVALASNSSRTGRPPAGSVPHCRTGR</sequence>